<keyword evidence="2" id="KW-0695">RNA-directed DNA polymerase</keyword>
<feature type="region of interest" description="Disordered" evidence="1">
    <location>
        <begin position="193"/>
        <end position="242"/>
    </location>
</feature>
<dbReference type="PANTHER" id="PTHR33240:SF15">
    <property type="entry name" value="GAG-PRO-LIKE PROTEIN"/>
    <property type="match status" value="1"/>
</dbReference>
<sequence length="242" mass="26783">MVPATTSLTGFSGKTIWPLGQLRLLVTIGDAENYTRAWMCFMMVRSPSPYNGIIGRPRIREIQAVPSTAHEMLKFLVNGEIVTIRSTILTSTKCTTIAATPKDHAKKAKARHENFKVAIHRDFPDQEITIKGTSDMTGVPRSIAEHRLNIRGGYSLVRLKAHQGNPSRGTKTGRGRDSARTILPQLVIQPDHGEEARCKRNVSRIHDKSGRDKTVPRQDGGCVTVPIPTNNQRSLESQREAG</sequence>
<dbReference type="AlphaFoldDB" id="A0A699HHC1"/>
<evidence type="ECO:0000313" key="2">
    <source>
        <dbReference type="EMBL" id="GEY26481.1"/>
    </source>
</evidence>
<name>A0A699HHC1_TANCI</name>
<keyword evidence="2" id="KW-0548">Nucleotidyltransferase</keyword>
<feature type="region of interest" description="Disordered" evidence="1">
    <location>
        <begin position="162"/>
        <end position="181"/>
    </location>
</feature>
<evidence type="ECO:0000256" key="1">
    <source>
        <dbReference type="SAM" id="MobiDB-lite"/>
    </source>
</evidence>
<gene>
    <name evidence="2" type="ORF">Tci_398455</name>
</gene>
<keyword evidence="2" id="KW-0808">Transferase</keyword>
<dbReference type="EMBL" id="BKCJ010164434">
    <property type="protein sequence ID" value="GEY26481.1"/>
    <property type="molecule type" value="Genomic_DNA"/>
</dbReference>
<organism evidence="2">
    <name type="scientific">Tanacetum cinerariifolium</name>
    <name type="common">Dalmatian daisy</name>
    <name type="synonym">Chrysanthemum cinerariifolium</name>
    <dbReference type="NCBI Taxonomy" id="118510"/>
    <lineage>
        <taxon>Eukaryota</taxon>
        <taxon>Viridiplantae</taxon>
        <taxon>Streptophyta</taxon>
        <taxon>Embryophyta</taxon>
        <taxon>Tracheophyta</taxon>
        <taxon>Spermatophyta</taxon>
        <taxon>Magnoliopsida</taxon>
        <taxon>eudicotyledons</taxon>
        <taxon>Gunneridae</taxon>
        <taxon>Pentapetalae</taxon>
        <taxon>asterids</taxon>
        <taxon>campanulids</taxon>
        <taxon>Asterales</taxon>
        <taxon>Asteraceae</taxon>
        <taxon>Asteroideae</taxon>
        <taxon>Anthemideae</taxon>
        <taxon>Anthemidinae</taxon>
        <taxon>Tanacetum</taxon>
    </lineage>
</organism>
<protein>
    <submittedName>
        <fullName evidence="2">Reverse transcriptase domain-containing protein</fullName>
    </submittedName>
</protein>
<proteinExistence type="predicted"/>
<dbReference type="PANTHER" id="PTHR33240">
    <property type="entry name" value="OS08G0508500 PROTEIN"/>
    <property type="match status" value="1"/>
</dbReference>
<dbReference type="GO" id="GO:0003964">
    <property type="term" value="F:RNA-directed DNA polymerase activity"/>
    <property type="evidence" value="ECO:0007669"/>
    <property type="project" value="UniProtKB-KW"/>
</dbReference>
<reference evidence="2" key="1">
    <citation type="journal article" date="2019" name="Sci. Rep.">
        <title>Draft genome of Tanacetum cinerariifolium, the natural source of mosquito coil.</title>
        <authorList>
            <person name="Yamashiro T."/>
            <person name="Shiraishi A."/>
            <person name="Satake H."/>
            <person name="Nakayama K."/>
        </authorList>
    </citation>
    <scope>NUCLEOTIDE SEQUENCE</scope>
</reference>
<comment type="caution">
    <text evidence="2">The sequence shown here is derived from an EMBL/GenBank/DDBJ whole genome shotgun (WGS) entry which is preliminary data.</text>
</comment>
<accession>A0A699HHC1</accession>
<feature type="compositionally biased region" description="Basic and acidic residues" evidence="1">
    <location>
        <begin position="193"/>
        <end position="216"/>
    </location>
</feature>